<dbReference type="Pfam" id="PF12833">
    <property type="entry name" value="HTH_18"/>
    <property type="match status" value="1"/>
</dbReference>
<name>A0ABV5KXD7_9BACL</name>
<keyword evidence="1" id="KW-0805">Transcription regulation</keyword>
<dbReference type="RefSeq" id="WP_377498642.1">
    <property type="nucleotide sequence ID" value="NZ_JBHMDO010000038.1"/>
</dbReference>
<dbReference type="Gene3D" id="2.60.120.280">
    <property type="entry name" value="Regulatory protein AraC"/>
    <property type="match status" value="1"/>
</dbReference>
<organism evidence="5 6">
    <name type="scientific">Paenibacillus aurantiacus</name>
    <dbReference type="NCBI Taxonomy" id="1936118"/>
    <lineage>
        <taxon>Bacteria</taxon>
        <taxon>Bacillati</taxon>
        <taxon>Bacillota</taxon>
        <taxon>Bacilli</taxon>
        <taxon>Bacillales</taxon>
        <taxon>Paenibacillaceae</taxon>
        <taxon>Paenibacillus</taxon>
    </lineage>
</organism>
<keyword evidence="2" id="KW-0238">DNA-binding</keyword>
<sequence>MKAIEPSSGIVTGHFRETDAYAVARPAGRADWLLVYTLAGEGYFRTAVNEQRCAAGELALLRKGAPHEYGTCAGQTWNFMWAHFPGVPETALLPETELLIARLPAGVMQRRALRAFRSVLSDARVGGAFWEELCLNQLSGLLLLMAGQLADRLDPRVSRVIRLLSAHMQEPLTIEELAARVGLSASRLSHLFKAETGRSIVETLNGMRLEQAALLMKQAGRTATEAAYDVGFMSYNHFAALFRRHFGCGPAEYRRQS</sequence>
<dbReference type="PROSITE" id="PS01124">
    <property type="entry name" value="HTH_ARAC_FAMILY_2"/>
    <property type="match status" value="1"/>
</dbReference>
<dbReference type="PANTHER" id="PTHR43280">
    <property type="entry name" value="ARAC-FAMILY TRANSCRIPTIONAL REGULATOR"/>
    <property type="match status" value="1"/>
</dbReference>
<evidence type="ECO:0000313" key="6">
    <source>
        <dbReference type="Proteomes" id="UP001589747"/>
    </source>
</evidence>
<evidence type="ECO:0000256" key="1">
    <source>
        <dbReference type="ARBA" id="ARBA00023015"/>
    </source>
</evidence>
<evidence type="ECO:0000256" key="3">
    <source>
        <dbReference type="ARBA" id="ARBA00023163"/>
    </source>
</evidence>
<dbReference type="InterPro" id="IPR020449">
    <property type="entry name" value="Tscrpt_reg_AraC-type_HTH"/>
</dbReference>
<protein>
    <submittedName>
        <fullName evidence="5">Helix-turn-helix domain-containing protein</fullName>
    </submittedName>
</protein>
<evidence type="ECO:0000256" key="2">
    <source>
        <dbReference type="ARBA" id="ARBA00023125"/>
    </source>
</evidence>
<dbReference type="Gene3D" id="1.10.10.60">
    <property type="entry name" value="Homeodomain-like"/>
    <property type="match status" value="2"/>
</dbReference>
<dbReference type="InterPro" id="IPR009057">
    <property type="entry name" value="Homeodomain-like_sf"/>
</dbReference>
<dbReference type="EMBL" id="JBHMDO010000038">
    <property type="protein sequence ID" value="MFB9328893.1"/>
    <property type="molecule type" value="Genomic_DNA"/>
</dbReference>
<dbReference type="SUPFAM" id="SSF51215">
    <property type="entry name" value="Regulatory protein AraC"/>
    <property type="match status" value="1"/>
</dbReference>
<comment type="caution">
    <text evidence="5">The sequence shown here is derived from an EMBL/GenBank/DDBJ whole genome shotgun (WGS) entry which is preliminary data.</text>
</comment>
<dbReference type="PRINTS" id="PR00032">
    <property type="entry name" value="HTHARAC"/>
</dbReference>
<evidence type="ECO:0000259" key="4">
    <source>
        <dbReference type="PROSITE" id="PS01124"/>
    </source>
</evidence>
<dbReference type="Proteomes" id="UP001589747">
    <property type="component" value="Unassembled WGS sequence"/>
</dbReference>
<dbReference type="Pfam" id="PF02311">
    <property type="entry name" value="AraC_binding"/>
    <property type="match status" value="1"/>
</dbReference>
<proteinExistence type="predicted"/>
<dbReference type="SMART" id="SM00342">
    <property type="entry name" value="HTH_ARAC"/>
    <property type="match status" value="1"/>
</dbReference>
<keyword evidence="3" id="KW-0804">Transcription</keyword>
<feature type="domain" description="HTH araC/xylS-type" evidence="4">
    <location>
        <begin position="158"/>
        <end position="256"/>
    </location>
</feature>
<keyword evidence="6" id="KW-1185">Reference proteome</keyword>
<dbReference type="PANTHER" id="PTHR43280:SF2">
    <property type="entry name" value="HTH-TYPE TRANSCRIPTIONAL REGULATOR EXSA"/>
    <property type="match status" value="1"/>
</dbReference>
<dbReference type="InterPro" id="IPR037923">
    <property type="entry name" value="HTH-like"/>
</dbReference>
<dbReference type="InterPro" id="IPR018060">
    <property type="entry name" value="HTH_AraC"/>
</dbReference>
<accession>A0ABV5KXD7</accession>
<dbReference type="SUPFAM" id="SSF46689">
    <property type="entry name" value="Homeodomain-like"/>
    <property type="match status" value="2"/>
</dbReference>
<evidence type="ECO:0000313" key="5">
    <source>
        <dbReference type="EMBL" id="MFB9328893.1"/>
    </source>
</evidence>
<dbReference type="InterPro" id="IPR003313">
    <property type="entry name" value="AraC-bd"/>
</dbReference>
<gene>
    <name evidence="5" type="ORF">ACFFSY_23405</name>
</gene>
<reference evidence="5 6" key="1">
    <citation type="submission" date="2024-09" db="EMBL/GenBank/DDBJ databases">
        <authorList>
            <person name="Sun Q."/>
            <person name="Mori K."/>
        </authorList>
    </citation>
    <scope>NUCLEOTIDE SEQUENCE [LARGE SCALE GENOMIC DNA]</scope>
    <source>
        <strain evidence="5 6">TISTR 2452</strain>
    </source>
</reference>